<evidence type="ECO:0000256" key="1">
    <source>
        <dbReference type="ARBA" id="ARBA00023015"/>
    </source>
</evidence>
<dbReference type="RefSeq" id="WP_053782110.1">
    <property type="nucleotide sequence ID" value="NZ_LITU01000065.1"/>
</dbReference>
<dbReference type="InterPro" id="IPR036388">
    <property type="entry name" value="WH-like_DNA-bd_sf"/>
</dbReference>
<evidence type="ECO:0000256" key="2">
    <source>
        <dbReference type="ARBA" id="ARBA00023125"/>
    </source>
</evidence>
<dbReference type="GO" id="GO:0003677">
    <property type="term" value="F:DNA binding"/>
    <property type="evidence" value="ECO:0007669"/>
    <property type="project" value="UniProtKB-KW"/>
</dbReference>
<keyword evidence="6" id="KW-1185">Reference proteome</keyword>
<dbReference type="PANTHER" id="PTHR33204:SF29">
    <property type="entry name" value="TRANSCRIPTIONAL REGULATOR"/>
    <property type="match status" value="1"/>
</dbReference>
<sequence>MEQELKKYESGVQAMLELVGGKWRILILYQLISGKKRTNELRRAIPGITQKVLTQQLRDLEKNEIIHRIIHPQIPPKVEYELTEYGLTLQDIIDTICLWGENHLDRVYGDKSKVLENHFSEYIPHDPST</sequence>
<keyword evidence="3" id="KW-0804">Transcription</keyword>
<name>A0A0N0UHF9_9BACL</name>
<dbReference type="Proteomes" id="UP000037688">
    <property type="component" value="Unassembled WGS sequence"/>
</dbReference>
<evidence type="ECO:0000313" key="5">
    <source>
        <dbReference type="EMBL" id="KOY15127.1"/>
    </source>
</evidence>
<dbReference type="AlphaFoldDB" id="A0A0N0UHF9"/>
<organism evidence="5 6">
    <name type="scientific">Paenibacillus xylanivorans</name>
    <dbReference type="NCBI Taxonomy" id="1705561"/>
    <lineage>
        <taxon>Bacteria</taxon>
        <taxon>Bacillati</taxon>
        <taxon>Bacillota</taxon>
        <taxon>Bacilli</taxon>
        <taxon>Bacillales</taxon>
        <taxon>Paenibacillaceae</taxon>
        <taxon>Paenibacillus</taxon>
    </lineage>
</organism>
<keyword evidence="2" id="KW-0238">DNA-binding</keyword>
<gene>
    <name evidence="5" type="ORF">AMS66_17975</name>
</gene>
<accession>A0A0N0UHF9</accession>
<dbReference type="Gene3D" id="1.10.10.10">
    <property type="entry name" value="Winged helix-like DNA-binding domain superfamily/Winged helix DNA-binding domain"/>
    <property type="match status" value="1"/>
</dbReference>
<evidence type="ECO:0000313" key="6">
    <source>
        <dbReference type="Proteomes" id="UP000037688"/>
    </source>
</evidence>
<dbReference type="PANTHER" id="PTHR33204">
    <property type="entry name" value="TRANSCRIPTIONAL REGULATOR, MARR FAMILY"/>
    <property type="match status" value="1"/>
</dbReference>
<feature type="domain" description="HTH hxlR-type" evidence="4">
    <location>
        <begin position="10"/>
        <end position="108"/>
    </location>
</feature>
<comment type="caution">
    <text evidence="5">The sequence shown here is derived from an EMBL/GenBank/DDBJ whole genome shotgun (WGS) entry which is preliminary data.</text>
</comment>
<dbReference type="InterPro" id="IPR036390">
    <property type="entry name" value="WH_DNA-bd_sf"/>
</dbReference>
<dbReference type="InterPro" id="IPR002577">
    <property type="entry name" value="HTH_HxlR"/>
</dbReference>
<evidence type="ECO:0000259" key="4">
    <source>
        <dbReference type="PROSITE" id="PS51118"/>
    </source>
</evidence>
<reference evidence="5 6" key="1">
    <citation type="submission" date="2015-08" db="EMBL/GenBank/DDBJ databases">
        <title>Draft genome sequence of cellulolytic and xylanolytic Paenibacillus sp. A59, isolated from a decaying forest soil from Patagonia, Argentina.</title>
        <authorList>
            <person name="Ghio S."/>
            <person name="Caceres A.M."/>
            <person name="Talia P."/>
            <person name="Grasso D."/>
            <person name="Campos E."/>
        </authorList>
    </citation>
    <scope>NUCLEOTIDE SEQUENCE [LARGE SCALE GENOMIC DNA]</scope>
    <source>
        <strain evidence="5 6">A59</strain>
    </source>
</reference>
<dbReference type="EMBL" id="LITU01000065">
    <property type="protein sequence ID" value="KOY15127.1"/>
    <property type="molecule type" value="Genomic_DNA"/>
</dbReference>
<proteinExistence type="predicted"/>
<dbReference type="PATRIC" id="fig|1705561.3.peg.3705"/>
<dbReference type="SUPFAM" id="SSF46785">
    <property type="entry name" value="Winged helix' DNA-binding domain"/>
    <property type="match status" value="1"/>
</dbReference>
<protein>
    <submittedName>
        <fullName evidence="5">HxlR family transcriptional regulator</fullName>
    </submittedName>
</protein>
<dbReference type="Pfam" id="PF01638">
    <property type="entry name" value="HxlR"/>
    <property type="match status" value="1"/>
</dbReference>
<dbReference type="PROSITE" id="PS51118">
    <property type="entry name" value="HTH_HXLR"/>
    <property type="match status" value="1"/>
</dbReference>
<evidence type="ECO:0000256" key="3">
    <source>
        <dbReference type="ARBA" id="ARBA00023163"/>
    </source>
</evidence>
<keyword evidence="1" id="KW-0805">Transcription regulation</keyword>